<dbReference type="GO" id="GO:0008836">
    <property type="term" value="F:diaminopimelate decarboxylase activity"/>
    <property type="evidence" value="ECO:0007669"/>
    <property type="project" value="UniProtKB-EC"/>
</dbReference>
<evidence type="ECO:0000256" key="2">
    <source>
        <dbReference type="ARBA" id="ARBA00022898"/>
    </source>
</evidence>
<dbReference type="Pfam" id="PF02784">
    <property type="entry name" value="Orn_Arg_deC_N"/>
    <property type="match status" value="1"/>
</dbReference>
<dbReference type="EMBL" id="CP036276">
    <property type="protein sequence ID" value="QDU46154.1"/>
    <property type="molecule type" value="Genomic_DNA"/>
</dbReference>
<accession>A0A517ZUJ4</accession>
<dbReference type="AlphaFoldDB" id="A0A517ZUJ4"/>
<evidence type="ECO:0000313" key="4">
    <source>
        <dbReference type="EMBL" id="QDU46154.1"/>
    </source>
</evidence>
<keyword evidence="5" id="KW-1185">Reference proteome</keyword>
<reference evidence="4 5" key="1">
    <citation type="submission" date="2019-02" db="EMBL/GenBank/DDBJ databases">
        <title>Deep-cultivation of Planctomycetes and their phenomic and genomic characterization uncovers novel biology.</title>
        <authorList>
            <person name="Wiegand S."/>
            <person name="Jogler M."/>
            <person name="Boedeker C."/>
            <person name="Pinto D."/>
            <person name="Vollmers J."/>
            <person name="Rivas-Marin E."/>
            <person name="Kohn T."/>
            <person name="Peeters S.H."/>
            <person name="Heuer A."/>
            <person name="Rast P."/>
            <person name="Oberbeckmann S."/>
            <person name="Bunk B."/>
            <person name="Jeske O."/>
            <person name="Meyerdierks A."/>
            <person name="Storesund J.E."/>
            <person name="Kallscheuer N."/>
            <person name="Luecker S."/>
            <person name="Lage O.M."/>
            <person name="Pohl T."/>
            <person name="Merkel B.J."/>
            <person name="Hornburger P."/>
            <person name="Mueller R.-W."/>
            <person name="Bruemmer F."/>
            <person name="Labrenz M."/>
            <person name="Spormann A.M."/>
            <person name="Op den Camp H."/>
            <person name="Overmann J."/>
            <person name="Amann R."/>
            <person name="Jetten M.S.M."/>
            <person name="Mascher T."/>
            <person name="Medema M.H."/>
            <person name="Devos D.P."/>
            <person name="Kaster A.-K."/>
            <person name="Ovreas L."/>
            <person name="Rohde M."/>
            <person name="Galperin M.Y."/>
            <person name="Jogler C."/>
        </authorList>
    </citation>
    <scope>NUCLEOTIDE SEQUENCE [LARGE SCALE GENOMIC DNA]</scope>
    <source>
        <strain evidence="4 5">Mal52</strain>
    </source>
</reference>
<dbReference type="RefSeq" id="WP_197534391.1">
    <property type="nucleotide sequence ID" value="NZ_CP036276.1"/>
</dbReference>
<dbReference type="SUPFAM" id="SSF51419">
    <property type="entry name" value="PLP-binding barrel"/>
    <property type="match status" value="1"/>
</dbReference>
<protein>
    <submittedName>
        <fullName evidence="4">Diaminopimelate decarboxylase</fullName>
        <ecNumber evidence="4">4.1.1.20</ecNumber>
    </submittedName>
</protein>
<keyword evidence="2" id="KW-0663">Pyridoxal phosphate</keyword>
<dbReference type="PANTHER" id="PTHR43727:SF2">
    <property type="entry name" value="GROUP IV DECARBOXYLASE"/>
    <property type="match status" value="1"/>
</dbReference>
<dbReference type="Gene3D" id="3.20.20.10">
    <property type="entry name" value="Alanine racemase"/>
    <property type="match status" value="1"/>
</dbReference>
<comment type="cofactor">
    <cofactor evidence="1">
        <name>pyridoxal 5'-phosphate</name>
        <dbReference type="ChEBI" id="CHEBI:597326"/>
    </cofactor>
</comment>
<proteinExistence type="predicted"/>
<dbReference type="CDD" id="cd06842">
    <property type="entry name" value="PLPDE_III_Y4yA_like"/>
    <property type="match status" value="1"/>
</dbReference>
<dbReference type="InterPro" id="IPR029066">
    <property type="entry name" value="PLP-binding_barrel"/>
</dbReference>
<dbReference type="GO" id="GO:0009089">
    <property type="term" value="P:lysine biosynthetic process via diaminopimelate"/>
    <property type="evidence" value="ECO:0007669"/>
    <property type="project" value="TreeGrafter"/>
</dbReference>
<dbReference type="Gene3D" id="2.40.37.10">
    <property type="entry name" value="Lyase, Ornithine Decarboxylase, Chain A, domain 1"/>
    <property type="match status" value="1"/>
</dbReference>
<dbReference type="KEGG" id="sdyn:Mal52_46530"/>
<sequence>MNEVILDHRDINCEEVRKTDADRLPCEGVLPLKGRVEPWMHSACNSGALHQWVQQYGSPLNVVHSEPLQRNIRQFNDVAESRELDFQVFFARKANKCATFVDATNQMSAGIDTASEIELRQALQCGVPSSRIICTAAIKSTQLLRLCVDSQVTIAIDNADEFLALKTLAADKQMQANIALRLSGFQHANAKLESRFGFDVNEVMPFVFKHLPNAADDHLRIQGLHFHLDGYSAEQRVSAIQQTLSVIQELRNVGHCPSFIDIGGGIPMSYLESEHQWDDFWREHRRALLDQRTPITYRNHSLGLNVVHGEIFGKAHCYPFFQRLVGADWLAHILDSDCAGQTITEAINDYKLQLRCEPGRSLLDGCGMTIARVEFRKQTSQGDWLIGLSMNGTQCRTSSDDFMVDPLLVRSPENIEESNGVTDNCLEGYLVGASCTESDLLIQRKLRFSGNLHPGDLIVFPNTAGYFMHFLESRTHLYPLARNIILPREVNEPPRLDAIDAE</sequence>
<dbReference type="Proteomes" id="UP000319383">
    <property type="component" value="Chromosome"/>
</dbReference>
<keyword evidence="4" id="KW-0456">Lyase</keyword>
<dbReference type="InterPro" id="IPR022644">
    <property type="entry name" value="De-COase2_N"/>
</dbReference>
<organism evidence="4 5">
    <name type="scientific">Symmachiella dynata</name>
    <dbReference type="NCBI Taxonomy" id="2527995"/>
    <lineage>
        <taxon>Bacteria</taxon>
        <taxon>Pseudomonadati</taxon>
        <taxon>Planctomycetota</taxon>
        <taxon>Planctomycetia</taxon>
        <taxon>Planctomycetales</taxon>
        <taxon>Planctomycetaceae</taxon>
        <taxon>Symmachiella</taxon>
    </lineage>
</organism>
<gene>
    <name evidence="4" type="primary">lysA_3</name>
    <name evidence="4" type="ORF">Mal52_46530</name>
</gene>
<dbReference type="PANTHER" id="PTHR43727">
    <property type="entry name" value="DIAMINOPIMELATE DECARBOXYLASE"/>
    <property type="match status" value="1"/>
</dbReference>
<evidence type="ECO:0000313" key="5">
    <source>
        <dbReference type="Proteomes" id="UP000319383"/>
    </source>
</evidence>
<evidence type="ECO:0000259" key="3">
    <source>
        <dbReference type="Pfam" id="PF02784"/>
    </source>
</evidence>
<name>A0A517ZUJ4_9PLAN</name>
<feature type="domain" description="Orn/DAP/Arg decarboxylase 2 N-terminal" evidence="3">
    <location>
        <begin position="73"/>
        <end position="278"/>
    </location>
</feature>
<dbReference type="InterPro" id="IPR042152">
    <property type="entry name" value="Y4yA-like"/>
</dbReference>
<dbReference type="EC" id="4.1.1.20" evidence="4"/>
<evidence type="ECO:0000256" key="1">
    <source>
        <dbReference type="ARBA" id="ARBA00001933"/>
    </source>
</evidence>
<dbReference type="InterPro" id="IPR009006">
    <property type="entry name" value="Ala_racemase/Decarboxylase_C"/>
</dbReference>
<dbReference type="SUPFAM" id="SSF50621">
    <property type="entry name" value="Alanine racemase C-terminal domain-like"/>
    <property type="match status" value="1"/>
</dbReference>